<keyword evidence="4" id="KW-0804">Transcription</keyword>
<keyword evidence="5" id="KW-0539">Nucleus</keyword>
<evidence type="ECO:0000313" key="9">
    <source>
        <dbReference type="Proteomes" id="UP000717328"/>
    </source>
</evidence>
<dbReference type="EMBL" id="JABCKI010006137">
    <property type="protein sequence ID" value="KAG5635264.1"/>
    <property type="molecule type" value="Genomic_DNA"/>
</dbReference>
<evidence type="ECO:0000256" key="1">
    <source>
        <dbReference type="ARBA" id="ARBA00004123"/>
    </source>
</evidence>
<organism evidence="8 9">
    <name type="scientific">Sphagnurus paluster</name>
    <dbReference type="NCBI Taxonomy" id="117069"/>
    <lineage>
        <taxon>Eukaryota</taxon>
        <taxon>Fungi</taxon>
        <taxon>Dikarya</taxon>
        <taxon>Basidiomycota</taxon>
        <taxon>Agaricomycotina</taxon>
        <taxon>Agaricomycetes</taxon>
        <taxon>Agaricomycetidae</taxon>
        <taxon>Agaricales</taxon>
        <taxon>Tricholomatineae</taxon>
        <taxon>Lyophyllaceae</taxon>
        <taxon>Sphagnurus</taxon>
    </lineage>
</organism>
<dbReference type="InterPro" id="IPR007219">
    <property type="entry name" value="XnlR_reg_dom"/>
</dbReference>
<gene>
    <name evidence="8" type="ORF">H0H81_011889</name>
</gene>
<proteinExistence type="predicted"/>
<feature type="compositionally biased region" description="Low complexity" evidence="6">
    <location>
        <begin position="1"/>
        <end position="21"/>
    </location>
</feature>
<evidence type="ECO:0000259" key="7">
    <source>
        <dbReference type="Pfam" id="PF04082"/>
    </source>
</evidence>
<dbReference type="GO" id="GO:0008270">
    <property type="term" value="F:zinc ion binding"/>
    <property type="evidence" value="ECO:0007669"/>
    <property type="project" value="InterPro"/>
</dbReference>
<dbReference type="Pfam" id="PF04082">
    <property type="entry name" value="Fungal_trans"/>
    <property type="match status" value="1"/>
</dbReference>
<dbReference type="Proteomes" id="UP000717328">
    <property type="component" value="Unassembled WGS sequence"/>
</dbReference>
<comment type="subcellular location">
    <subcellularLocation>
        <location evidence="1">Nucleus</location>
    </subcellularLocation>
</comment>
<sequence length="468" mass="52332">MDPYRPSQSSAPSSSFLPSSPFDNDEPSDPPPNQMKAPKRKRLAKVRPPTLLLSIFPQPFQPRPAMPATKASAAATAQLPAATDASGRAVPAPRPFKPEQASSDHRVLQPSSSTNPHPLHHDRDPSQSDDESLTSQNNNNMHPSQNNNPRKRFRNEQGNAIPTENISASLPMPIIDTQLGGSIERPVPLSLEPTLTRELTNRTHFLRSFPGHSAHVCRCPVFFTHCHPTRVIIHKPTFAANLAHNRVPAHLLHAVCALAAPFSKQERLRTTPQRYAGKRFAQEAMSLMFDGAGRLVCERNLATAQALCLLQVHDLKTKDRNMTWDSRFHADLAIQVVESLNVYQHDYPTLTPVPSPEFIQASIEREAVRRIFWLIHLMDITACLFFKKPMQPLREQGMRLRLPADETSFELGVHSTLPEYLYLPAVRTQYSSEFGHLIRVVTIYAKMETALAELSGEFVGFYAALLPV</sequence>
<dbReference type="InterPro" id="IPR050815">
    <property type="entry name" value="TF_fung"/>
</dbReference>
<dbReference type="PANTHER" id="PTHR47338">
    <property type="entry name" value="ZN(II)2CYS6 TRANSCRIPTION FACTOR (EUROFUNG)-RELATED"/>
    <property type="match status" value="1"/>
</dbReference>
<protein>
    <recommendedName>
        <fullName evidence="7">Xylanolytic transcriptional activator regulatory domain-containing protein</fullName>
    </recommendedName>
</protein>
<dbReference type="CDD" id="cd12148">
    <property type="entry name" value="fungal_TF_MHR"/>
    <property type="match status" value="1"/>
</dbReference>
<reference evidence="8" key="2">
    <citation type="submission" date="2021-10" db="EMBL/GenBank/DDBJ databases">
        <title>Phylogenomics reveals ancestral predisposition of the termite-cultivated fungus Termitomyces towards a domesticated lifestyle.</title>
        <authorList>
            <person name="Auxier B."/>
            <person name="Grum-Grzhimaylo A."/>
            <person name="Cardenas M.E."/>
            <person name="Lodge J.D."/>
            <person name="Laessoe T."/>
            <person name="Pedersen O."/>
            <person name="Smith M.E."/>
            <person name="Kuyper T.W."/>
            <person name="Franco-Molano E.A."/>
            <person name="Baroni T.J."/>
            <person name="Aanen D.K."/>
        </authorList>
    </citation>
    <scope>NUCLEOTIDE SEQUENCE</scope>
    <source>
        <strain evidence="8">D49</strain>
    </source>
</reference>
<comment type="caution">
    <text evidence="8">The sequence shown here is derived from an EMBL/GenBank/DDBJ whole genome shotgun (WGS) entry which is preliminary data.</text>
</comment>
<feature type="compositionally biased region" description="Low complexity" evidence="6">
    <location>
        <begin position="135"/>
        <end position="148"/>
    </location>
</feature>
<feature type="region of interest" description="Disordered" evidence="6">
    <location>
        <begin position="1"/>
        <end position="155"/>
    </location>
</feature>
<name>A0A9P7K3L2_9AGAR</name>
<keyword evidence="3" id="KW-0805">Transcription regulation</keyword>
<dbReference type="GO" id="GO:0000981">
    <property type="term" value="F:DNA-binding transcription factor activity, RNA polymerase II-specific"/>
    <property type="evidence" value="ECO:0007669"/>
    <property type="project" value="InterPro"/>
</dbReference>
<keyword evidence="9" id="KW-1185">Reference proteome</keyword>
<dbReference type="GO" id="GO:0005634">
    <property type="term" value="C:nucleus"/>
    <property type="evidence" value="ECO:0007669"/>
    <property type="project" value="UniProtKB-SubCell"/>
</dbReference>
<dbReference type="PANTHER" id="PTHR47338:SF5">
    <property type="entry name" value="ZN(II)2CYS6 TRANSCRIPTION FACTOR (EUROFUNG)"/>
    <property type="match status" value="1"/>
</dbReference>
<evidence type="ECO:0000256" key="2">
    <source>
        <dbReference type="ARBA" id="ARBA00022723"/>
    </source>
</evidence>
<evidence type="ECO:0000256" key="5">
    <source>
        <dbReference type="ARBA" id="ARBA00023242"/>
    </source>
</evidence>
<evidence type="ECO:0000256" key="4">
    <source>
        <dbReference type="ARBA" id="ARBA00023163"/>
    </source>
</evidence>
<accession>A0A9P7K3L2</accession>
<reference evidence="8" key="1">
    <citation type="submission" date="2021-02" db="EMBL/GenBank/DDBJ databases">
        <authorList>
            <person name="Nieuwenhuis M."/>
            <person name="Van De Peppel L.J.J."/>
        </authorList>
    </citation>
    <scope>NUCLEOTIDE SEQUENCE</scope>
    <source>
        <strain evidence="8">D49</strain>
    </source>
</reference>
<dbReference type="GO" id="GO:0006351">
    <property type="term" value="P:DNA-templated transcription"/>
    <property type="evidence" value="ECO:0007669"/>
    <property type="project" value="InterPro"/>
</dbReference>
<dbReference type="AlphaFoldDB" id="A0A9P7K3L2"/>
<evidence type="ECO:0000313" key="8">
    <source>
        <dbReference type="EMBL" id="KAG5635264.1"/>
    </source>
</evidence>
<dbReference type="OrthoDB" id="2123952at2759"/>
<evidence type="ECO:0000256" key="3">
    <source>
        <dbReference type="ARBA" id="ARBA00023015"/>
    </source>
</evidence>
<feature type="compositionally biased region" description="Low complexity" evidence="6">
    <location>
        <begin position="66"/>
        <end position="85"/>
    </location>
</feature>
<feature type="domain" description="Xylanolytic transcriptional activator regulatory" evidence="7">
    <location>
        <begin position="221"/>
        <end position="408"/>
    </location>
</feature>
<dbReference type="GO" id="GO:0003677">
    <property type="term" value="F:DNA binding"/>
    <property type="evidence" value="ECO:0007669"/>
    <property type="project" value="InterPro"/>
</dbReference>
<keyword evidence="2" id="KW-0479">Metal-binding</keyword>
<evidence type="ECO:0000256" key="6">
    <source>
        <dbReference type="SAM" id="MobiDB-lite"/>
    </source>
</evidence>